<dbReference type="AlphaFoldDB" id="A0A5Q0P1X8"/>
<keyword evidence="2" id="KW-0472">Membrane</keyword>
<evidence type="ECO:0000256" key="2">
    <source>
        <dbReference type="SAM" id="Phobius"/>
    </source>
</evidence>
<dbReference type="Proteomes" id="UP000327478">
    <property type="component" value="Chromosome"/>
</dbReference>
<feature type="transmembrane region" description="Helical" evidence="2">
    <location>
        <begin position="16"/>
        <end position="42"/>
    </location>
</feature>
<feature type="transmembrane region" description="Helical" evidence="2">
    <location>
        <begin position="54"/>
        <end position="76"/>
    </location>
</feature>
<reference evidence="5 6" key="1">
    <citation type="submission" date="2019-10" db="EMBL/GenBank/DDBJ databases">
        <authorList>
            <person name="Dong K."/>
        </authorList>
    </citation>
    <scope>NUCLEOTIDE SEQUENCE [LARGE SCALE GENOMIC DNA]</scope>
    <source>
        <strain evidence="4">Dk386</strain>
        <strain evidence="5">dk386</strain>
        <strain evidence="6">dk771</strain>
        <strain evidence="3">Dk771</strain>
    </source>
</reference>
<name>A0A5Q0P1X8_9GAMM</name>
<accession>A0A5Q0P1X8</accession>
<protein>
    <submittedName>
        <fullName evidence="3">Uncharacterized protein</fullName>
    </submittedName>
</protein>
<feature type="coiled-coil region" evidence="1">
    <location>
        <begin position="111"/>
        <end position="170"/>
    </location>
</feature>
<gene>
    <name evidence="4" type="ORF">GFH30_07255</name>
    <name evidence="3" type="ORF">GHJ48_02350</name>
</gene>
<proteinExistence type="predicted"/>
<evidence type="ECO:0000313" key="6">
    <source>
        <dbReference type="Proteomes" id="UP000480556"/>
    </source>
</evidence>
<dbReference type="Proteomes" id="UP000480556">
    <property type="component" value="Unassembled WGS sequence"/>
</dbReference>
<dbReference type="RefSeq" id="WP_153371590.1">
    <property type="nucleotide sequence ID" value="NZ_CP045650.1"/>
</dbReference>
<evidence type="ECO:0000313" key="3">
    <source>
        <dbReference type="EMBL" id="MQW91253.1"/>
    </source>
</evidence>
<evidence type="ECO:0000313" key="5">
    <source>
        <dbReference type="Proteomes" id="UP000327478"/>
    </source>
</evidence>
<evidence type="ECO:0000256" key="1">
    <source>
        <dbReference type="SAM" id="Coils"/>
    </source>
</evidence>
<dbReference type="EMBL" id="WITK01000002">
    <property type="protein sequence ID" value="MQW91253.1"/>
    <property type="molecule type" value="Genomic_DNA"/>
</dbReference>
<keyword evidence="2" id="KW-0812">Transmembrane</keyword>
<organism evidence="3 6">
    <name type="scientific">Acinetobacter wanghuae</name>
    <dbReference type="NCBI Taxonomy" id="2662362"/>
    <lineage>
        <taxon>Bacteria</taxon>
        <taxon>Pseudomonadati</taxon>
        <taxon>Pseudomonadota</taxon>
        <taxon>Gammaproteobacteria</taxon>
        <taxon>Moraxellales</taxon>
        <taxon>Moraxellaceae</taxon>
        <taxon>Acinetobacter</taxon>
    </lineage>
</organism>
<dbReference type="EMBL" id="CP045650">
    <property type="protein sequence ID" value="QGA11197.1"/>
    <property type="molecule type" value="Genomic_DNA"/>
</dbReference>
<sequence>MKEIFDAINTRIREPYWGFFVISFLAFNWRALFLLCFATGTAQEKIDLFDSLTTFWSLVCFPILMALAILLITPWLKVLFGLVSRLAYEKLNSQELVREHKYIAQKNMLEKERANALANKENELIDRAKRDVDIDQIADEETRNKLKIEIDRLRLERNKLINNNKSTDINDIKELSEHELELLKKLSESEDHCVQKKRINGSDFLMLNKVNIHEKNDSPTYYRIMDAITSLKRKGLIKDLNNEGKLFELSSEAKKLLSKINE</sequence>
<keyword evidence="1" id="KW-0175">Coiled coil</keyword>
<evidence type="ECO:0000313" key="4">
    <source>
        <dbReference type="EMBL" id="QGA11197.1"/>
    </source>
</evidence>
<keyword evidence="2" id="KW-1133">Transmembrane helix</keyword>
<keyword evidence="5" id="KW-1185">Reference proteome</keyword>